<dbReference type="Proteomes" id="UP001519307">
    <property type="component" value="Unassembled WGS sequence"/>
</dbReference>
<keyword evidence="8" id="KW-1185">Reference proteome</keyword>
<dbReference type="SUPFAM" id="SSF53383">
    <property type="entry name" value="PLP-dependent transferases"/>
    <property type="match status" value="1"/>
</dbReference>
<evidence type="ECO:0000256" key="4">
    <source>
        <dbReference type="ARBA" id="ARBA00023239"/>
    </source>
</evidence>
<evidence type="ECO:0000256" key="2">
    <source>
        <dbReference type="ARBA" id="ARBA00012224"/>
    </source>
</evidence>
<dbReference type="InterPro" id="IPR015421">
    <property type="entry name" value="PyrdxlP-dep_Trfase_major"/>
</dbReference>
<protein>
    <recommendedName>
        <fullName evidence="2">cysteine-S-conjugate beta-lyase</fullName>
        <ecNumber evidence="2">4.4.1.13</ecNumber>
    </recommendedName>
</protein>
<dbReference type="Gene3D" id="3.40.640.10">
    <property type="entry name" value="Type I PLP-dependent aspartate aminotransferase-like (Major domain)"/>
    <property type="match status" value="1"/>
</dbReference>
<proteinExistence type="inferred from homology"/>
<dbReference type="InterPro" id="IPR027619">
    <property type="entry name" value="C-S_lyase_PatB-like"/>
</dbReference>
<dbReference type="NCBIfam" id="TIGR04350">
    <property type="entry name" value="C_S_lyase_PatB"/>
    <property type="match status" value="1"/>
</dbReference>
<dbReference type="InterPro" id="IPR051798">
    <property type="entry name" value="Class-II_PLP-Dep_Aminotrans"/>
</dbReference>
<dbReference type="PANTHER" id="PTHR43525">
    <property type="entry name" value="PROTEIN MALY"/>
    <property type="match status" value="1"/>
</dbReference>
<dbReference type="GO" id="GO:0016829">
    <property type="term" value="F:lyase activity"/>
    <property type="evidence" value="ECO:0007669"/>
    <property type="project" value="UniProtKB-KW"/>
</dbReference>
<organism evidence="7 8">
    <name type="scientific">Clostridium algifaecis</name>
    <dbReference type="NCBI Taxonomy" id="1472040"/>
    <lineage>
        <taxon>Bacteria</taxon>
        <taxon>Bacillati</taxon>
        <taxon>Bacillota</taxon>
        <taxon>Clostridia</taxon>
        <taxon>Eubacteriales</taxon>
        <taxon>Clostridiaceae</taxon>
        <taxon>Clostridium</taxon>
    </lineage>
</organism>
<dbReference type="RefSeq" id="WP_209702608.1">
    <property type="nucleotide sequence ID" value="NZ_JAGGLM010000015.1"/>
</dbReference>
<dbReference type="PANTHER" id="PTHR43525:SF1">
    <property type="entry name" value="PROTEIN MALY"/>
    <property type="match status" value="1"/>
</dbReference>
<dbReference type="Pfam" id="PF00155">
    <property type="entry name" value="Aminotran_1_2"/>
    <property type="match status" value="1"/>
</dbReference>
<keyword evidence="4 7" id="KW-0456">Lyase</keyword>
<comment type="similarity">
    <text evidence="5">Belongs to the class-II pyridoxal-phosphate-dependent aminotransferase family. MalY/PatB cystathionine beta-lyase subfamily.</text>
</comment>
<evidence type="ECO:0000256" key="5">
    <source>
        <dbReference type="ARBA" id="ARBA00037974"/>
    </source>
</evidence>
<keyword evidence="3" id="KW-0663">Pyridoxal phosphate</keyword>
<comment type="cofactor">
    <cofactor evidence="1">
        <name>pyridoxal 5'-phosphate</name>
        <dbReference type="ChEBI" id="CHEBI:597326"/>
    </cofactor>
</comment>
<feature type="domain" description="Aminotransferase class I/classII large" evidence="6">
    <location>
        <begin position="36"/>
        <end position="387"/>
    </location>
</feature>
<dbReference type="InterPro" id="IPR015424">
    <property type="entry name" value="PyrdxlP-dep_Trfase"/>
</dbReference>
<dbReference type="Gene3D" id="3.90.1150.10">
    <property type="entry name" value="Aspartate Aminotransferase, domain 1"/>
    <property type="match status" value="1"/>
</dbReference>
<name>A0ABS4KTR7_9CLOT</name>
<reference evidence="7 8" key="1">
    <citation type="submission" date="2021-03" db="EMBL/GenBank/DDBJ databases">
        <title>Genomic Encyclopedia of Type Strains, Phase IV (KMG-IV): sequencing the most valuable type-strain genomes for metagenomic binning, comparative biology and taxonomic classification.</title>
        <authorList>
            <person name="Goeker M."/>
        </authorList>
    </citation>
    <scope>NUCLEOTIDE SEQUENCE [LARGE SCALE GENOMIC DNA]</scope>
    <source>
        <strain evidence="7 8">DSM 28783</strain>
    </source>
</reference>
<gene>
    <name evidence="7" type="ORF">J2Z42_002154</name>
</gene>
<evidence type="ECO:0000259" key="6">
    <source>
        <dbReference type="Pfam" id="PF00155"/>
    </source>
</evidence>
<evidence type="ECO:0000313" key="7">
    <source>
        <dbReference type="EMBL" id="MBP2033451.1"/>
    </source>
</evidence>
<comment type="caution">
    <text evidence="7">The sequence shown here is derived from an EMBL/GenBank/DDBJ whole genome shotgun (WGS) entry which is preliminary data.</text>
</comment>
<dbReference type="InterPro" id="IPR004839">
    <property type="entry name" value="Aminotransferase_I/II_large"/>
</dbReference>
<evidence type="ECO:0000256" key="3">
    <source>
        <dbReference type="ARBA" id="ARBA00022898"/>
    </source>
</evidence>
<evidence type="ECO:0000313" key="8">
    <source>
        <dbReference type="Proteomes" id="UP001519307"/>
    </source>
</evidence>
<dbReference type="EC" id="4.4.1.13" evidence="2"/>
<accession>A0ABS4KTR7</accession>
<dbReference type="InterPro" id="IPR015422">
    <property type="entry name" value="PyrdxlP-dep_Trfase_small"/>
</dbReference>
<evidence type="ECO:0000256" key="1">
    <source>
        <dbReference type="ARBA" id="ARBA00001933"/>
    </source>
</evidence>
<dbReference type="CDD" id="cd00609">
    <property type="entry name" value="AAT_like"/>
    <property type="match status" value="1"/>
</dbReference>
<dbReference type="EMBL" id="JAGGLM010000015">
    <property type="protein sequence ID" value="MBP2033451.1"/>
    <property type="molecule type" value="Genomic_DNA"/>
</dbReference>
<sequence length="398" mass="45764">MKYDFNKIIERKKTDSIKWNFNKNEFNAEDILPMWVADMDFPCPEPVAEAIKKRAEHTVFGYPIELDSCYEAVIEKVKRDYRWKIEKDWIVFCDGVVGGLYASVKAFAQKGEEVIIQEPVFHHFRSAIEDNNCYVKNNELSFDGENYTMNYEDLKNYFHDSKTLMGNHAKMMILSSPHNPVGRVWSKDELMKLGEICLENNCVIISDEIHCDVVFKRSQHTTFASISEEFANHSVTFIAPGKTFNISGLGEAVAIIPNKDMRDKFIAARGAVGSGNVFGKVALEAAYIDGEEYLLQLKEYLEDNLNYFINHIEKKIPKLKVIRPEGTFLVWVDMRELGLNNHELNEFLVKEAKVKFNDGAIFGRAGEGFQRINIGCPRIYIKEALIRLEMALRNRSLL</sequence>